<evidence type="ECO:0000256" key="17">
    <source>
        <dbReference type="ARBA" id="ARBA00022753"/>
    </source>
</evidence>
<dbReference type="GO" id="GO:0031901">
    <property type="term" value="C:early endosome membrane"/>
    <property type="evidence" value="ECO:0007669"/>
    <property type="project" value="UniProtKB-SubCell"/>
</dbReference>
<dbReference type="GO" id="GO:0090382">
    <property type="term" value="P:phagosome maturation"/>
    <property type="evidence" value="ECO:0007669"/>
    <property type="project" value="InterPro"/>
</dbReference>
<evidence type="ECO:0000256" key="4">
    <source>
        <dbReference type="ARBA" id="ARBA00004286"/>
    </source>
</evidence>
<evidence type="ECO:0000256" key="7">
    <source>
        <dbReference type="ARBA" id="ARBA00004541"/>
    </source>
</evidence>
<dbReference type="PANTHER" id="PTHR46024:SF1">
    <property type="entry name" value="HISTONE-LYSINE N-METHYLTRANSFERASE EGGLESS"/>
    <property type="match status" value="1"/>
</dbReference>
<dbReference type="SMART" id="SM00174">
    <property type="entry name" value="RHO"/>
    <property type="match status" value="1"/>
</dbReference>
<keyword evidence="11" id="KW-0813">Transport</keyword>
<dbReference type="Pfam" id="PF01429">
    <property type="entry name" value="MBD"/>
    <property type="match status" value="1"/>
</dbReference>
<evidence type="ECO:0000256" key="8">
    <source>
        <dbReference type="ARBA" id="ARBA00006270"/>
    </source>
</evidence>
<feature type="domain" description="SET" evidence="31">
    <location>
        <begin position="1005"/>
        <end position="1265"/>
    </location>
</feature>
<evidence type="ECO:0000259" key="32">
    <source>
        <dbReference type="PROSITE" id="PS50867"/>
    </source>
</evidence>
<dbReference type="PROSITE" id="PS50867">
    <property type="entry name" value="PRE_SET"/>
    <property type="match status" value="1"/>
</dbReference>
<evidence type="ECO:0000256" key="12">
    <source>
        <dbReference type="ARBA" id="ARBA00022454"/>
    </source>
</evidence>
<dbReference type="GO" id="GO:0008270">
    <property type="term" value="F:zinc ion binding"/>
    <property type="evidence" value="ECO:0007669"/>
    <property type="project" value="InterPro"/>
</dbReference>
<evidence type="ECO:0000256" key="13">
    <source>
        <dbReference type="ARBA" id="ARBA00022481"/>
    </source>
</evidence>
<keyword evidence="24" id="KW-0539">Nucleus</keyword>
<proteinExistence type="inferred from homology"/>
<dbReference type="PANTHER" id="PTHR46024">
    <property type="entry name" value="HISTONE-LYSINE N-METHYLTRANSFERASE EGGLESS"/>
    <property type="match status" value="1"/>
</dbReference>
<evidence type="ECO:0000256" key="26">
    <source>
        <dbReference type="ARBA" id="ARBA00023289"/>
    </source>
</evidence>
<dbReference type="GO" id="GO:0015031">
    <property type="term" value="P:protein transport"/>
    <property type="evidence" value="ECO:0007669"/>
    <property type="project" value="UniProtKB-KW"/>
</dbReference>
<organism evidence="33">
    <name type="scientific">Notodromas monacha</name>
    <dbReference type="NCBI Taxonomy" id="399045"/>
    <lineage>
        <taxon>Eukaryota</taxon>
        <taxon>Metazoa</taxon>
        <taxon>Ecdysozoa</taxon>
        <taxon>Arthropoda</taxon>
        <taxon>Crustacea</taxon>
        <taxon>Oligostraca</taxon>
        <taxon>Ostracoda</taxon>
        <taxon>Podocopa</taxon>
        <taxon>Podocopida</taxon>
        <taxon>Cypridocopina</taxon>
        <taxon>Cypridoidea</taxon>
        <taxon>Cyprididae</taxon>
        <taxon>Notodromas</taxon>
    </lineage>
</organism>
<comment type="subcellular location">
    <subcellularLocation>
        <location evidence="4">Chromosome</location>
    </subcellularLocation>
    <subcellularLocation>
        <location evidence="7">Cytoplasmic vesicle</location>
    </subcellularLocation>
    <subcellularLocation>
        <location evidence="6">Early endosome membrane</location>
        <topology evidence="6">Lipid-anchor</topology>
        <orientation evidence="6">Cytoplasmic side</orientation>
    </subcellularLocation>
    <subcellularLocation>
        <location evidence="5">Golgi apparatus</location>
        <location evidence="5">trans-Golgi network membrane</location>
        <topology evidence="5">Lipid-anchor</topology>
        <orientation evidence="5">Cytoplasmic side</orientation>
    </subcellularLocation>
    <subcellularLocation>
        <location evidence="2">Nucleus</location>
    </subcellularLocation>
    <subcellularLocation>
        <location evidence="3">Recycling endosome</location>
    </subcellularLocation>
</comment>
<dbReference type="GO" id="GO:0032456">
    <property type="term" value="P:endocytic recycling"/>
    <property type="evidence" value="ECO:0007669"/>
    <property type="project" value="InterPro"/>
</dbReference>
<evidence type="ECO:0000256" key="30">
    <source>
        <dbReference type="SAM" id="MobiDB-lite"/>
    </source>
</evidence>
<dbReference type="PROSITE" id="PS51419">
    <property type="entry name" value="RAB"/>
    <property type="match status" value="1"/>
</dbReference>
<dbReference type="GO" id="GO:0010629">
    <property type="term" value="P:negative regulation of gene expression"/>
    <property type="evidence" value="ECO:0007669"/>
    <property type="project" value="TreeGrafter"/>
</dbReference>
<dbReference type="Pfam" id="PF00850">
    <property type="entry name" value="Hist_deacetyl"/>
    <property type="match status" value="1"/>
</dbReference>
<evidence type="ECO:0000256" key="15">
    <source>
        <dbReference type="ARBA" id="ARBA00022691"/>
    </source>
</evidence>
<dbReference type="InterPro" id="IPR023801">
    <property type="entry name" value="His_deacetylse_dom"/>
</dbReference>
<comment type="catalytic activity">
    <reaction evidence="28">
        <text>GTP + H2O = GDP + phosphate + H(+)</text>
        <dbReference type="Rhea" id="RHEA:19669"/>
        <dbReference type="ChEBI" id="CHEBI:15377"/>
        <dbReference type="ChEBI" id="CHEBI:15378"/>
        <dbReference type="ChEBI" id="CHEBI:37565"/>
        <dbReference type="ChEBI" id="CHEBI:43474"/>
        <dbReference type="ChEBI" id="CHEBI:58189"/>
        <dbReference type="EC" id="3.6.5.2"/>
    </reaction>
    <physiologicalReaction direction="left-to-right" evidence="28">
        <dbReference type="Rhea" id="RHEA:19670"/>
    </physiologicalReaction>
</comment>
<dbReference type="GO" id="GO:0005525">
    <property type="term" value="F:GTP binding"/>
    <property type="evidence" value="ECO:0007669"/>
    <property type="project" value="UniProtKB-KW"/>
</dbReference>
<dbReference type="NCBIfam" id="TIGR00231">
    <property type="entry name" value="small_GTP"/>
    <property type="match status" value="1"/>
</dbReference>
<dbReference type="Pfam" id="PF18358">
    <property type="entry name" value="Tudor_4"/>
    <property type="match status" value="1"/>
</dbReference>
<evidence type="ECO:0000256" key="2">
    <source>
        <dbReference type="ARBA" id="ARBA00004123"/>
    </source>
</evidence>
<keyword evidence="34" id="KW-1185">Reference proteome</keyword>
<evidence type="ECO:0000256" key="14">
    <source>
        <dbReference type="ARBA" id="ARBA00022603"/>
    </source>
</evidence>
<dbReference type="Proteomes" id="UP000678499">
    <property type="component" value="Unassembled WGS sequence"/>
</dbReference>
<dbReference type="Pfam" id="PF05033">
    <property type="entry name" value="Pre-SET"/>
    <property type="match status" value="1"/>
</dbReference>
<dbReference type="Gene3D" id="3.40.50.300">
    <property type="entry name" value="P-loop containing nucleotide triphosphate hydrolases"/>
    <property type="match status" value="1"/>
</dbReference>
<feature type="region of interest" description="Disordered" evidence="30">
    <location>
        <begin position="1070"/>
        <end position="1165"/>
    </location>
</feature>
<dbReference type="InterPro" id="IPR037138">
    <property type="entry name" value="His_deacetylse_dom_sf"/>
</dbReference>
<dbReference type="InterPro" id="IPR051516">
    <property type="entry name" value="SETDB_methyltransferase"/>
</dbReference>
<name>A0A7R9BJJ7_9CRUS</name>
<feature type="compositionally biased region" description="Basic and acidic residues" evidence="30">
    <location>
        <begin position="1139"/>
        <end position="1165"/>
    </location>
</feature>
<dbReference type="GO" id="GO:0006895">
    <property type="term" value="P:Golgi to endosome transport"/>
    <property type="evidence" value="ECO:0007669"/>
    <property type="project" value="InterPro"/>
</dbReference>
<dbReference type="InterPro" id="IPR005225">
    <property type="entry name" value="Small_GTP-bd"/>
</dbReference>
<keyword evidence="12" id="KW-0158">Chromosome</keyword>
<dbReference type="PRINTS" id="PR00449">
    <property type="entry name" value="RASTRNSFRMNG"/>
</dbReference>
<dbReference type="GO" id="GO:0042742">
    <property type="term" value="P:defense response to bacterium"/>
    <property type="evidence" value="ECO:0007669"/>
    <property type="project" value="InterPro"/>
</dbReference>
<keyword evidence="20" id="KW-0007">Acetylation</keyword>
<evidence type="ECO:0000256" key="28">
    <source>
        <dbReference type="ARBA" id="ARBA00047660"/>
    </source>
</evidence>
<evidence type="ECO:0000256" key="27">
    <source>
        <dbReference type="ARBA" id="ARBA00023329"/>
    </source>
</evidence>
<dbReference type="SMART" id="SM00173">
    <property type="entry name" value="RAS"/>
    <property type="match status" value="1"/>
</dbReference>
<evidence type="ECO:0000256" key="21">
    <source>
        <dbReference type="ARBA" id="ARBA00023034"/>
    </source>
</evidence>
<evidence type="ECO:0000256" key="22">
    <source>
        <dbReference type="ARBA" id="ARBA00023134"/>
    </source>
</evidence>
<keyword evidence="16" id="KW-0547">Nucleotide-binding</keyword>
<dbReference type="InterPro" id="IPR046341">
    <property type="entry name" value="SET_dom_sf"/>
</dbReference>
<keyword evidence="22" id="KW-0342">GTP-binding</keyword>
<keyword evidence="18" id="KW-0378">Hydrolase</keyword>
<keyword evidence="21" id="KW-0333">Golgi apparatus</keyword>
<evidence type="ECO:0000256" key="18">
    <source>
        <dbReference type="ARBA" id="ARBA00022801"/>
    </source>
</evidence>
<evidence type="ECO:0000256" key="24">
    <source>
        <dbReference type="ARBA" id="ARBA00023242"/>
    </source>
</evidence>
<keyword evidence="25" id="KW-0449">Lipoprotein</keyword>
<dbReference type="InterPro" id="IPR001806">
    <property type="entry name" value="Small_GTPase"/>
</dbReference>
<dbReference type="PROSITE" id="PS50280">
    <property type="entry name" value="SET"/>
    <property type="match status" value="1"/>
</dbReference>
<feature type="compositionally biased region" description="Basic residues" evidence="30">
    <location>
        <begin position="1101"/>
        <end position="1116"/>
    </location>
</feature>
<dbReference type="Pfam" id="PF00071">
    <property type="entry name" value="Ras"/>
    <property type="match status" value="1"/>
</dbReference>
<reference evidence="33" key="1">
    <citation type="submission" date="2020-11" db="EMBL/GenBank/DDBJ databases">
        <authorList>
            <person name="Tran Van P."/>
        </authorList>
    </citation>
    <scope>NUCLEOTIDE SEQUENCE</scope>
</reference>
<accession>A0A7R9BJJ7</accession>
<evidence type="ECO:0000256" key="1">
    <source>
        <dbReference type="ARBA" id="ARBA00001946"/>
    </source>
</evidence>
<dbReference type="InterPro" id="IPR001214">
    <property type="entry name" value="SET_dom"/>
</dbReference>
<dbReference type="OrthoDB" id="5792673at2759"/>
<dbReference type="GO" id="GO:0003677">
    <property type="term" value="F:DNA binding"/>
    <property type="evidence" value="ECO:0007669"/>
    <property type="project" value="InterPro"/>
</dbReference>
<dbReference type="SMART" id="SM00317">
    <property type="entry name" value="SET"/>
    <property type="match status" value="1"/>
</dbReference>
<dbReference type="SMART" id="SM00176">
    <property type="entry name" value="RAN"/>
    <property type="match status" value="1"/>
</dbReference>
<dbReference type="InterPro" id="IPR041292">
    <property type="entry name" value="Tudor_4"/>
</dbReference>
<dbReference type="GO" id="GO:0005802">
    <property type="term" value="C:trans-Golgi network"/>
    <property type="evidence" value="ECO:0007669"/>
    <property type="project" value="InterPro"/>
</dbReference>
<evidence type="ECO:0000256" key="16">
    <source>
        <dbReference type="ARBA" id="ARBA00022741"/>
    </source>
</evidence>
<evidence type="ECO:0000256" key="6">
    <source>
        <dbReference type="ARBA" id="ARBA00004438"/>
    </source>
</evidence>
<evidence type="ECO:0000259" key="31">
    <source>
        <dbReference type="PROSITE" id="PS50280"/>
    </source>
</evidence>
<evidence type="ECO:0000256" key="11">
    <source>
        <dbReference type="ARBA" id="ARBA00022448"/>
    </source>
</evidence>
<feature type="compositionally biased region" description="Acidic residues" evidence="30">
    <location>
        <begin position="1080"/>
        <end position="1092"/>
    </location>
</feature>
<dbReference type="GO" id="GO:0003925">
    <property type="term" value="F:G protein activity"/>
    <property type="evidence" value="ECO:0007669"/>
    <property type="project" value="UniProtKB-EC"/>
</dbReference>
<dbReference type="CDD" id="cd04122">
    <property type="entry name" value="Rab14"/>
    <property type="match status" value="1"/>
</dbReference>
<dbReference type="EC" id="3.6.5.2" evidence="9"/>
<dbReference type="InterPro" id="IPR030702">
    <property type="entry name" value="Rab14"/>
</dbReference>
<dbReference type="SUPFAM" id="SSF52540">
    <property type="entry name" value="P-loop containing nucleoside triphosphate hydrolases"/>
    <property type="match status" value="1"/>
</dbReference>
<dbReference type="PROSITE" id="PS51421">
    <property type="entry name" value="RAS"/>
    <property type="match status" value="1"/>
</dbReference>
<evidence type="ECO:0000256" key="20">
    <source>
        <dbReference type="ARBA" id="ARBA00022990"/>
    </source>
</evidence>
<evidence type="ECO:0000256" key="25">
    <source>
        <dbReference type="ARBA" id="ARBA00023288"/>
    </source>
</evidence>
<comment type="catalytic activity">
    <reaction evidence="29">
        <text>N(6)-acetyl-L-lysyl-[histone] + H2O = L-lysyl-[histone] + acetate</text>
        <dbReference type="Rhea" id="RHEA:58196"/>
        <dbReference type="Rhea" id="RHEA-COMP:9845"/>
        <dbReference type="Rhea" id="RHEA-COMP:11338"/>
        <dbReference type="ChEBI" id="CHEBI:15377"/>
        <dbReference type="ChEBI" id="CHEBI:29969"/>
        <dbReference type="ChEBI" id="CHEBI:30089"/>
        <dbReference type="ChEBI" id="CHEBI:61930"/>
        <dbReference type="EC" id="3.5.1.98"/>
    </reaction>
</comment>
<dbReference type="InterPro" id="IPR001739">
    <property type="entry name" value="Methyl_CpG_DNA-bd"/>
</dbReference>
<evidence type="ECO:0000256" key="9">
    <source>
        <dbReference type="ARBA" id="ARBA00011984"/>
    </source>
</evidence>
<keyword evidence="14" id="KW-0808">Transferase</keyword>
<dbReference type="FunFam" id="3.40.50.300:FF:000344">
    <property type="entry name" value="Ras-related protein Rab-14"/>
    <property type="match status" value="1"/>
</dbReference>
<dbReference type="PROSITE" id="PS51420">
    <property type="entry name" value="RHO"/>
    <property type="match status" value="1"/>
</dbReference>
<dbReference type="SUPFAM" id="SSF82199">
    <property type="entry name" value="SET domain"/>
    <property type="match status" value="1"/>
</dbReference>
<feature type="region of interest" description="Disordered" evidence="30">
    <location>
        <begin position="451"/>
        <end position="485"/>
    </location>
</feature>
<dbReference type="GO" id="GO:0045335">
    <property type="term" value="C:phagocytic vesicle"/>
    <property type="evidence" value="ECO:0007669"/>
    <property type="project" value="InterPro"/>
</dbReference>
<dbReference type="EMBL" id="OA882683">
    <property type="protein sequence ID" value="CAD7276534.1"/>
    <property type="molecule type" value="Genomic_DNA"/>
</dbReference>
<keyword evidence="27" id="KW-0968">Cytoplasmic vesicle</keyword>
<dbReference type="GO" id="GO:0055037">
    <property type="term" value="C:recycling endosome"/>
    <property type="evidence" value="ECO:0007669"/>
    <property type="project" value="UniProtKB-SubCell"/>
</dbReference>
<dbReference type="InterPro" id="IPR007728">
    <property type="entry name" value="Pre-SET_dom"/>
</dbReference>
<dbReference type="SMART" id="SM00175">
    <property type="entry name" value="RAB"/>
    <property type="match status" value="1"/>
</dbReference>
<dbReference type="GO" id="GO:0070828">
    <property type="term" value="P:heterochromatin organization"/>
    <property type="evidence" value="ECO:0007669"/>
    <property type="project" value="TreeGrafter"/>
</dbReference>
<keyword evidence="15" id="KW-0949">S-adenosyl-L-methionine</keyword>
<dbReference type="Gene3D" id="3.40.800.20">
    <property type="entry name" value="Histone deacetylase domain"/>
    <property type="match status" value="1"/>
</dbReference>
<dbReference type="GO" id="GO:0046974">
    <property type="term" value="F:histone H3K9 methyltransferase activity"/>
    <property type="evidence" value="ECO:0007669"/>
    <property type="project" value="TreeGrafter"/>
</dbReference>
<dbReference type="GO" id="GO:0005829">
    <property type="term" value="C:cytosol"/>
    <property type="evidence" value="ECO:0007669"/>
    <property type="project" value="GOC"/>
</dbReference>
<evidence type="ECO:0000256" key="3">
    <source>
        <dbReference type="ARBA" id="ARBA00004172"/>
    </source>
</evidence>
<dbReference type="InterPro" id="IPR027417">
    <property type="entry name" value="P-loop_NTPase"/>
</dbReference>
<evidence type="ECO:0000313" key="33">
    <source>
        <dbReference type="EMBL" id="CAD7276534.1"/>
    </source>
</evidence>
<sequence>MSPKSVGLSLVRLILEGGIPNLQSWWIVTIFKMSGGPYHYSYIFKYIIIGDMGVGKSCLLHQFTEKKFMADSPHTIGVEFGTRIIEVAGQKIKLQIWDTAGQERFRAVTRSYYRGAAGALMVYDITRRSTYNHLSSWLTDARNLTNPNTVIFLIGNKSDLEAQRDVTFEEAKQFAEENGLMFIEASAKTGENVEEAFFETARKIFQNIQDGRSVEMEGKMRCVNPNCTREIKKFHRARQACREFFLNACGSAYVCVNCVKFYEDTRDALLKAMVNRQDFDFRSLPIFSSKWAKNSASEIVVEDDDDDDEAACSIIEDNDEEETNDSRGSQQWSLSCAREVIANVLEQTVQPMLERFLEGELERQAILQQEVTLFETACAQLDEKLEELRSTMCELDAEFPRQIAIRLGEVDADDSSVPLTRMYPEGLESWESEENEALAKKYGVSNLLHRSPRVSSGKKSMLRPGGTKAEMDSDETNGSETTTTDGDAVTVLHEGAALAAAKEDLPPIGQLSYPDIIVGTEVLVSKESSDCPEASWYIGRVLNAGAVEDKNDASKTTNTEKKIVVRTVDVGVLVISSRTLLAYLDPANVRVPFGTRVVVSDPDTGHYTSGTVTEPPLLINRFRYLVFLDNEKFCYRAHRDICVITDPCRRGAWEFCPKRISSLVKRFLQEWPERALVRLNKGDRHLVFHQGGFREALVVEVDCSLAKFRFEQRSDAEEWIYRGSPRLKMIYDSLMHVSKRGRGSLPARFTMQNPRGFSGIVQYTNAVTDDKSSVPSAVNSISKTQMARKSTMGGRTQLVASQGTQNATGKPTTSLEASGYIKVCYTAPCGRKLPNIQAVHRYLKLTGIPLHIDEFLFLPRATVTSVFVCSPTEYLVSDITEAQENVPISCTNVFDGDEKPTVLLQRDYRSGRIFNPSRVPVNTDTSFLVSCDCEDDCSDAKFCACQMLTVQQATEPGQKPTKMNVLYKYRRLEERVDTGIYECNPGCKCKRDKCFNRVAQNKISVCLQMFKTECKSWGVRSLTSLPSGCFVATYSGEILTPEDGIVDGSKFGDAYLAELDFIQLNERDKEGYESEAVTSGEEEGGISSEGDEVESKEAKLKGTKKRVAKKRGKRNNSKQAVTGSDEDTDYLSSVQASEASRERSERSTAIERRQRRKKDDEEKKLRKEAEELVFKGGNTKDSEQPLPKPLENGYVPLLRIYRENNPYIMNAKMGGNIGKFFNHSCDPNMFVQNVFVDTHDPRFTWIAMFTSREIQPGEELSWDYGYQVGSIPGRKVVVQRCSLFDALDARIMLFKFCWEEVVFLDQAEQLFGGFFSQSVKKRLLSMDSEGETIATIPFKKRTTAIVHDRNFEEICDEYPAVKGRASLVYGLLDAYGMLNKFDLRLSCTPATREELRRFHSEELIDALLSSASLCDNEDQAIKDSIDLEDLGLGYDCAVYSGLGTLVVAGGTLTAARALCSGKADVAVNWSGGWHHAHRGAAAGFCYVNDIVLGMLELRTRFPRLLYIDLDVHHGDGVEEAFSTTNAVLTLSLHLYEPGFFPGTGGASLKTSSDCGFRRKACVNVPLKQGIRDACFASMFERVIGRVREVFQPVDAVVCQCGCDGLAGDPLGGGYNLTPNGLAACLRTVLSWHLPTLILGGGGYHNANAARCWTRLTATILSTCTGCEEQLDPDIPEHDGFEEFGPSFELDVEPGLRPDCNTDEYLEEVFLQVQGFVVEEVVPGRIRPRDWVEMGRGGRRGYSRGWRDGIPYIHMLGSLPADQEECAYAVYEFEIRQ</sequence>
<evidence type="ECO:0000256" key="23">
    <source>
        <dbReference type="ARBA" id="ARBA00023136"/>
    </source>
</evidence>
<evidence type="ECO:0000256" key="5">
    <source>
        <dbReference type="ARBA" id="ARBA00004387"/>
    </source>
</evidence>
<keyword evidence="13" id="KW-0488">Methylation</keyword>
<protein>
    <recommendedName>
        <fullName evidence="10">Ras-related protein Rab-14</fullName>
        <ecNumber evidence="9">3.6.5.2</ecNumber>
    </recommendedName>
</protein>
<feature type="domain" description="Pre-SET" evidence="32">
    <location>
        <begin position="929"/>
        <end position="1002"/>
    </location>
</feature>
<dbReference type="EMBL" id="CAJPEX010000646">
    <property type="protein sequence ID" value="CAG0916686.1"/>
    <property type="molecule type" value="Genomic_DNA"/>
</dbReference>
<evidence type="ECO:0000313" key="34">
    <source>
        <dbReference type="Proteomes" id="UP000678499"/>
    </source>
</evidence>
<dbReference type="SMART" id="SM00468">
    <property type="entry name" value="PreSET"/>
    <property type="match status" value="1"/>
</dbReference>
<evidence type="ECO:0000256" key="19">
    <source>
        <dbReference type="ARBA" id="ARBA00022927"/>
    </source>
</evidence>
<comment type="cofactor">
    <cofactor evidence="1">
        <name>Mg(2+)</name>
        <dbReference type="ChEBI" id="CHEBI:18420"/>
    </cofactor>
</comment>
<dbReference type="GO" id="GO:0005694">
    <property type="term" value="C:chromosome"/>
    <property type="evidence" value="ECO:0007669"/>
    <property type="project" value="UniProtKB-SubCell"/>
</dbReference>
<keyword evidence="19" id="KW-0653">Protein transport</keyword>
<dbReference type="GO" id="GO:0141221">
    <property type="term" value="F:histone deacetylase activity, hydrolytic mechanism"/>
    <property type="evidence" value="ECO:0007669"/>
    <property type="project" value="UniProtKB-EC"/>
</dbReference>
<keyword evidence="26" id="KW-0636">Prenylation</keyword>
<dbReference type="Pfam" id="PF00856">
    <property type="entry name" value="SET"/>
    <property type="match status" value="1"/>
</dbReference>
<keyword evidence="23" id="KW-0472">Membrane</keyword>
<dbReference type="InterPro" id="IPR023696">
    <property type="entry name" value="Ureohydrolase_dom_sf"/>
</dbReference>
<dbReference type="Gene3D" id="2.30.30.140">
    <property type="match status" value="1"/>
</dbReference>
<keyword evidence="14" id="KW-0489">Methyltransferase</keyword>
<gene>
    <name evidence="33" type="ORF">NMOB1V02_LOCUS4292</name>
</gene>
<dbReference type="GO" id="GO:0032259">
    <property type="term" value="P:methylation"/>
    <property type="evidence" value="ECO:0007669"/>
    <property type="project" value="UniProtKB-KW"/>
</dbReference>
<evidence type="ECO:0000256" key="29">
    <source>
        <dbReference type="ARBA" id="ARBA00048287"/>
    </source>
</evidence>
<keyword evidence="17" id="KW-0967">Endosome</keyword>
<comment type="similarity">
    <text evidence="8">Belongs to the small GTPase superfamily. Rab family.</text>
</comment>
<evidence type="ECO:0000256" key="10">
    <source>
        <dbReference type="ARBA" id="ARBA00014884"/>
    </source>
</evidence>
<dbReference type="SUPFAM" id="SSF52768">
    <property type="entry name" value="Arginase/deacetylase"/>
    <property type="match status" value="1"/>
</dbReference>
<dbReference type="GO" id="GO:0005634">
    <property type="term" value="C:nucleus"/>
    <property type="evidence" value="ECO:0007669"/>
    <property type="project" value="UniProtKB-SubCell"/>
</dbReference>
<dbReference type="Gene3D" id="2.170.270.10">
    <property type="entry name" value="SET domain"/>
    <property type="match status" value="1"/>
</dbReference>